<keyword evidence="2" id="KW-0732">Signal</keyword>
<evidence type="ECO:0000256" key="2">
    <source>
        <dbReference type="SAM" id="SignalP"/>
    </source>
</evidence>
<reference evidence="3 4" key="1">
    <citation type="journal article" date="2015" name="Nat. Commun.">
        <title>Outbred genome sequencing and CRISPR/Cas9 gene editing in butterflies.</title>
        <authorList>
            <person name="Li X."/>
            <person name="Fan D."/>
            <person name="Zhang W."/>
            <person name="Liu G."/>
            <person name="Zhang L."/>
            <person name="Zhao L."/>
            <person name="Fang X."/>
            <person name="Chen L."/>
            <person name="Dong Y."/>
            <person name="Chen Y."/>
            <person name="Ding Y."/>
            <person name="Zhao R."/>
            <person name="Feng M."/>
            <person name="Zhu Y."/>
            <person name="Feng Y."/>
            <person name="Jiang X."/>
            <person name="Zhu D."/>
            <person name="Xiang H."/>
            <person name="Feng X."/>
            <person name="Li S."/>
            <person name="Wang J."/>
            <person name="Zhang G."/>
            <person name="Kronforst M.R."/>
            <person name="Wang W."/>
        </authorList>
    </citation>
    <scope>NUCLEOTIDE SEQUENCE [LARGE SCALE GENOMIC DNA]</scope>
    <source>
        <strain evidence="3">Ya'a_city_454_Px</strain>
        <tissue evidence="3">Whole body</tissue>
    </source>
</reference>
<sequence>MACTTVNHWTRLLILLSLTRIATVQYAVPVFAAPPVVPVMLPALALGPPQPRSPPTTTTTTTTTTARSVAVAVPVGVPLPVPFPLPVYAQPDFCRAEPRPAACPACPPCHCTPSCTPAFFSFCSPCHQRCRCRNPHEAPVPMPASQPVALAMHSYPMPMPAPAPLVVVPLPPLRVVKPKSKRKPRRHSSSDTSRTSDEDWSEFSSDDGLSSSDSDYFYKKIRRKKKSHKKRRRYPSRRNIGRADDGEVVKPVLTYVSQNGNIKFKTKISNAQAAQLLGARRAPAPSERPPAVETVQVVAHEDSERRPRVVVVSNVQREQRRGTHAGAGPRRIELREGARPPHDLRPGKKEIVFRPPYNKKISNLSVSFQVSE</sequence>
<accession>A0A194Q1Z3</accession>
<evidence type="ECO:0000313" key="3">
    <source>
        <dbReference type="EMBL" id="KPI99561.1"/>
    </source>
</evidence>
<protein>
    <submittedName>
        <fullName evidence="3">Uncharacterized protein</fullName>
    </submittedName>
</protein>
<dbReference type="Proteomes" id="UP000053268">
    <property type="component" value="Unassembled WGS sequence"/>
</dbReference>
<feature type="region of interest" description="Disordered" evidence="1">
    <location>
        <begin position="177"/>
        <end position="210"/>
    </location>
</feature>
<feature type="compositionally biased region" description="Basic and acidic residues" evidence="1">
    <location>
        <begin position="330"/>
        <end position="351"/>
    </location>
</feature>
<feature type="chain" id="PRO_5008263959" evidence="2">
    <location>
        <begin position="28"/>
        <end position="372"/>
    </location>
</feature>
<dbReference type="EMBL" id="KQ459579">
    <property type="protein sequence ID" value="KPI99561.1"/>
    <property type="molecule type" value="Genomic_DNA"/>
</dbReference>
<feature type="compositionally biased region" description="Basic residues" evidence="1">
    <location>
        <begin position="222"/>
        <end position="240"/>
    </location>
</feature>
<feature type="region of interest" description="Disordered" evidence="1">
    <location>
        <begin position="317"/>
        <end position="351"/>
    </location>
</feature>
<dbReference type="STRING" id="66420.A0A194Q1Z3"/>
<feature type="signal peptide" evidence="2">
    <location>
        <begin position="1"/>
        <end position="27"/>
    </location>
</feature>
<organism evidence="3 4">
    <name type="scientific">Papilio xuthus</name>
    <name type="common">Asian swallowtail butterfly</name>
    <dbReference type="NCBI Taxonomy" id="66420"/>
    <lineage>
        <taxon>Eukaryota</taxon>
        <taxon>Metazoa</taxon>
        <taxon>Ecdysozoa</taxon>
        <taxon>Arthropoda</taxon>
        <taxon>Hexapoda</taxon>
        <taxon>Insecta</taxon>
        <taxon>Pterygota</taxon>
        <taxon>Neoptera</taxon>
        <taxon>Endopterygota</taxon>
        <taxon>Lepidoptera</taxon>
        <taxon>Glossata</taxon>
        <taxon>Ditrysia</taxon>
        <taxon>Papilionoidea</taxon>
        <taxon>Papilionidae</taxon>
        <taxon>Papilioninae</taxon>
        <taxon>Papilio</taxon>
    </lineage>
</organism>
<gene>
    <name evidence="3" type="ORF">RR46_03926</name>
</gene>
<dbReference type="AlphaFoldDB" id="A0A194Q1Z3"/>
<feature type="compositionally biased region" description="Basic residues" evidence="1">
    <location>
        <begin position="177"/>
        <end position="187"/>
    </location>
</feature>
<proteinExistence type="predicted"/>
<feature type="region of interest" description="Disordered" evidence="1">
    <location>
        <begin position="222"/>
        <end position="242"/>
    </location>
</feature>
<name>A0A194Q1Z3_PAPXU</name>
<keyword evidence="4" id="KW-1185">Reference proteome</keyword>
<evidence type="ECO:0000256" key="1">
    <source>
        <dbReference type="SAM" id="MobiDB-lite"/>
    </source>
</evidence>
<evidence type="ECO:0000313" key="4">
    <source>
        <dbReference type="Proteomes" id="UP000053268"/>
    </source>
</evidence>